<evidence type="ECO:0000256" key="1">
    <source>
        <dbReference type="SAM" id="MobiDB-lite"/>
    </source>
</evidence>
<reference evidence="4 5" key="1">
    <citation type="submission" date="2021-03" db="EMBL/GenBank/DDBJ databases">
        <title>Sequencing the genomes of 1000 actinobacteria strains.</title>
        <authorList>
            <person name="Klenk H.-P."/>
        </authorList>
    </citation>
    <scope>NUCLEOTIDE SEQUENCE [LARGE SCALE GENOMIC DNA]</scope>
    <source>
        <strain evidence="4 5">DSM 12544</strain>
    </source>
</reference>
<dbReference type="InterPro" id="IPR043839">
    <property type="entry name" value="PafC_HTH"/>
</dbReference>
<dbReference type="Proteomes" id="UP001519331">
    <property type="component" value="Unassembled WGS sequence"/>
</dbReference>
<sequence>MEEASQDAYAEEHVARALSLAATVLEASPRGLTKAEIWERIEFYPARVSTLEEREAREKVFDRDKKYLSQNGIRLVPGEGSSEHEYRYAIDPEDYGLPELELTAAELMLLRQLQRLWRGRRGRATMLQAIGALTGYQQDLADAGDAVPPLSAPPLELGDDRDFEHLETLAGLGRRPAISFDYIARGRFEAESRRVVLLGVGVRGHWYLTGYDLDRHAVRTFRLDRIHGGIRAVRRSALNSMEEMETVRAIRASESYADFDLSAALDDAAAASGDQQNRLRAALQAHRQPPDHPGRLRPIREGRSSDPAPQKVERLLSMTAHLHASGGVRVSELLVSYGVGPAQLQRDLLSLQQTGSYDADRFGSLAEVRPEIPLTFADFEKQFVQGDPLVSLELPDGALRGTLTRPIRLSVPMGLSLLIGVHSLEASPVVDGLRNKLQEVLPEQMRHVADQVSLSGVELPGTEHAQVLAGAADQGRAVELDYEDAQGRTSRRTVEPTAVFRSGAHSYLRAWSRPDEEPRTFRISRIRCVEVLQEQIGEQAHRLAELPIEPPRVPDHRRPVRAVLHFAAPAAAEADDYEPELHRRHEGGGRTAQAQFRSEESLIRLCAEAGGDIILMEPEALRIRVIDRVESQLSPSGPQAE</sequence>
<comment type="caution">
    <text evidence="4">The sequence shown here is derived from an EMBL/GenBank/DDBJ whole genome shotgun (WGS) entry which is preliminary data.</text>
</comment>
<dbReference type="GO" id="GO:0003677">
    <property type="term" value="F:DNA binding"/>
    <property type="evidence" value="ECO:0007669"/>
    <property type="project" value="UniProtKB-KW"/>
</dbReference>
<dbReference type="InterPro" id="IPR051534">
    <property type="entry name" value="CBASS_pafABC_assoc_protein"/>
</dbReference>
<dbReference type="RefSeq" id="WP_210048600.1">
    <property type="nucleotide sequence ID" value="NZ_JAGINX010000001.1"/>
</dbReference>
<proteinExistence type="predicted"/>
<protein>
    <submittedName>
        <fullName evidence="4">DNA-binding transcriptional regulator YafY</fullName>
    </submittedName>
</protein>
<dbReference type="EMBL" id="JAGINX010000001">
    <property type="protein sequence ID" value="MBP2318248.1"/>
    <property type="molecule type" value="Genomic_DNA"/>
</dbReference>
<evidence type="ECO:0000313" key="5">
    <source>
        <dbReference type="Proteomes" id="UP001519331"/>
    </source>
</evidence>
<name>A0ABS4T2Y5_9MICC</name>
<evidence type="ECO:0000313" key="4">
    <source>
        <dbReference type="EMBL" id="MBP2318248.1"/>
    </source>
</evidence>
<feature type="domain" description="WYL" evidence="2">
    <location>
        <begin position="174"/>
        <end position="227"/>
    </location>
</feature>
<feature type="domain" description="PafC HTH" evidence="3">
    <location>
        <begin position="310"/>
        <end position="430"/>
    </location>
</feature>
<dbReference type="Pfam" id="PF19187">
    <property type="entry name" value="HTH_PafC"/>
    <property type="match status" value="1"/>
</dbReference>
<accession>A0ABS4T2Y5</accession>
<feature type="domain" description="WYL" evidence="2">
    <location>
        <begin position="464"/>
        <end position="531"/>
    </location>
</feature>
<dbReference type="Pfam" id="PF13280">
    <property type="entry name" value="WYL"/>
    <property type="match status" value="2"/>
</dbReference>
<dbReference type="PANTHER" id="PTHR34580">
    <property type="match status" value="1"/>
</dbReference>
<organism evidence="4 5">
    <name type="scientific">Nesterenkonia lacusekhoensis</name>
    <dbReference type="NCBI Taxonomy" id="150832"/>
    <lineage>
        <taxon>Bacteria</taxon>
        <taxon>Bacillati</taxon>
        <taxon>Actinomycetota</taxon>
        <taxon>Actinomycetes</taxon>
        <taxon>Micrococcales</taxon>
        <taxon>Micrococcaceae</taxon>
        <taxon>Nesterenkonia</taxon>
    </lineage>
</organism>
<keyword evidence="4" id="KW-0238">DNA-binding</keyword>
<evidence type="ECO:0000259" key="3">
    <source>
        <dbReference type="Pfam" id="PF19187"/>
    </source>
</evidence>
<evidence type="ECO:0000259" key="2">
    <source>
        <dbReference type="Pfam" id="PF13280"/>
    </source>
</evidence>
<dbReference type="InterPro" id="IPR026881">
    <property type="entry name" value="WYL_dom"/>
</dbReference>
<gene>
    <name evidence="4" type="ORF">JOF45_001267</name>
</gene>
<dbReference type="PANTHER" id="PTHR34580:SF1">
    <property type="entry name" value="PROTEIN PAFC"/>
    <property type="match status" value="1"/>
</dbReference>
<dbReference type="PROSITE" id="PS52050">
    <property type="entry name" value="WYL"/>
    <property type="match status" value="1"/>
</dbReference>
<feature type="region of interest" description="Disordered" evidence="1">
    <location>
        <begin position="284"/>
        <end position="308"/>
    </location>
</feature>
<keyword evidence="5" id="KW-1185">Reference proteome</keyword>
<feature type="compositionally biased region" description="Basic and acidic residues" evidence="1">
    <location>
        <begin position="288"/>
        <end position="304"/>
    </location>
</feature>